<feature type="compositionally biased region" description="Basic residues" evidence="1">
    <location>
        <begin position="641"/>
        <end position="657"/>
    </location>
</feature>
<reference evidence="2 3" key="1">
    <citation type="submission" date="2024-06" db="EMBL/GenBank/DDBJ databases">
        <title>The Natural Products Discovery Center: Release of the First 8490 Sequenced Strains for Exploring Actinobacteria Biosynthetic Diversity.</title>
        <authorList>
            <person name="Kalkreuter E."/>
            <person name="Kautsar S.A."/>
            <person name="Yang D."/>
            <person name="Bader C.D."/>
            <person name="Teijaro C.N."/>
            <person name="Fluegel L."/>
            <person name="Davis C.M."/>
            <person name="Simpson J.R."/>
            <person name="Lauterbach L."/>
            <person name="Steele A.D."/>
            <person name="Gui C."/>
            <person name="Meng S."/>
            <person name="Li G."/>
            <person name="Viehrig K."/>
            <person name="Ye F."/>
            <person name="Su P."/>
            <person name="Kiefer A.F."/>
            <person name="Nichols A."/>
            <person name="Cepeda A.J."/>
            <person name="Yan W."/>
            <person name="Fan B."/>
            <person name="Jiang Y."/>
            <person name="Adhikari A."/>
            <person name="Zheng C.-J."/>
            <person name="Schuster L."/>
            <person name="Cowan T.M."/>
            <person name="Smanski M.J."/>
            <person name="Chevrette M.G."/>
            <person name="De Carvalho L.P.S."/>
            <person name="Shen B."/>
        </authorList>
    </citation>
    <scope>NUCLEOTIDE SEQUENCE [LARGE SCALE GENOMIC DNA]</scope>
    <source>
        <strain evidence="2 3">NPDC000634</strain>
    </source>
</reference>
<accession>A0ABV1VX41</accession>
<feature type="region of interest" description="Disordered" evidence="1">
    <location>
        <begin position="396"/>
        <end position="438"/>
    </location>
</feature>
<name>A0ABV1VX41_9ACTN</name>
<evidence type="ECO:0000256" key="1">
    <source>
        <dbReference type="SAM" id="MobiDB-lite"/>
    </source>
</evidence>
<organism evidence="2 3">
    <name type="scientific">Streptomyces carpinensis</name>
    <dbReference type="NCBI Taxonomy" id="66369"/>
    <lineage>
        <taxon>Bacteria</taxon>
        <taxon>Bacillati</taxon>
        <taxon>Actinomycetota</taxon>
        <taxon>Actinomycetes</taxon>
        <taxon>Kitasatosporales</taxon>
        <taxon>Streptomycetaceae</taxon>
        <taxon>Streptomyces</taxon>
    </lineage>
</organism>
<proteinExistence type="predicted"/>
<dbReference type="RefSeq" id="WP_208640537.1">
    <property type="nucleotide sequence ID" value="NZ_MUBM01000018.1"/>
</dbReference>
<evidence type="ECO:0000313" key="3">
    <source>
        <dbReference type="Proteomes" id="UP001458415"/>
    </source>
</evidence>
<dbReference type="Proteomes" id="UP001458415">
    <property type="component" value="Unassembled WGS sequence"/>
</dbReference>
<sequence length="716" mass="78697">MSAELYESASAFDAAPHARRFRGKNKKKRWRRAKDAELAVIRLPLDVHDPGTRHRTEDLYSAMWSVKRALQRDARDAVDAYWAGDVRRATDPQAWRLKLGLSRDGMERRAYRHMENSRHLAHHVTKALVMHQADEVFETSVSRHLFADASGRRHGRPKVGRWWDYTRIPGRARSHTAVRKWETFRLHGTLAGHLDAYRHRTLDRTVTTPEQAAALPPEVRVLEQPHQMPTPARPTGRVTTGEVTAKGTPKTRTATWWDHTGPLAVVFTGGADSSRGDLVLPVRLPSGSGRWPRLVHFLNNPDTWHKIDLVRRRDTSAPGGWAYEAQLMVLAGGYASPATKARRQATAALERAGGIDGNVSNLSVVSFPATFDPADGGVEATRIEPSDEELASLAKARRKERGRRRALDRSRRASNPAQYRPSKRQQACADRRQAAGLPARTVAVPRGARAANKAGIPKQAYRRDTLSAGYQLNRARLAEAAATAAAAKDHRARHIAADITADHGANLVVEDCDIRTWYRRWGKALQATTPGRLIAAIGRECEKAGGRMLRASTFTTKLSQTCFCGATVTKTLADRIHACLSCGLIGDRDTVSGALCAHVRLTDPDDPNTGRLDQAQARHTQILFHEGLQEALSSQPQRGARPARGRTHAAAHTRGHPGRGPLLDAMPPPGTGPTLNETRPARKRHKAHVGATGCTDSTPPRRASSVQTSGGHHSIT</sequence>
<comment type="caution">
    <text evidence="2">The sequence shown here is derived from an EMBL/GenBank/DDBJ whole genome shotgun (WGS) entry which is preliminary data.</text>
</comment>
<dbReference type="EMBL" id="JBEPCU010000047">
    <property type="protein sequence ID" value="MER6976498.1"/>
    <property type="molecule type" value="Genomic_DNA"/>
</dbReference>
<feature type="compositionally biased region" description="Polar residues" evidence="1">
    <location>
        <begin position="694"/>
        <end position="716"/>
    </location>
</feature>
<evidence type="ECO:0000313" key="2">
    <source>
        <dbReference type="EMBL" id="MER6976498.1"/>
    </source>
</evidence>
<feature type="region of interest" description="Disordered" evidence="1">
    <location>
        <begin position="631"/>
        <end position="716"/>
    </location>
</feature>
<gene>
    <name evidence="2" type="ORF">ABT317_05485</name>
</gene>
<keyword evidence="3" id="KW-1185">Reference proteome</keyword>
<protein>
    <submittedName>
        <fullName evidence="2">Transposase</fullName>
    </submittedName>
</protein>